<evidence type="ECO:0000313" key="3">
    <source>
        <dbReference type="EMBL" id="KNC20999.1"/>
    </source>
</evidence>
<dbReference type="Pfam" id="PF07304">
    <property type="entry name" value="SRA1"/>
    <property type="match status" value="1"/>
</dbReference>
<sequence length="291" mass="30978">MADKPPTTAMPAASEPFPGSRTPGWNDPPTLAYNPLSASSGGGPGRPRINLNKRVAYPLQGTVTPTASSTKPTAVVLPNQASAGLPPPPPPTTASIMQPVAVVHPMPHNASEQENITLPTDAVSSSFRCLRERVPLVQESINVRREEIERRLGVIEQLWQTGNLSAAVQQKIYRLSQAVSRRSHNEAMEIYTSLVANHANECTSWALTLRHIVLTIPNNNSATTSGHEFMINTANSTPLPAVNHATGSSNLVTAVPTMTVTAMPRSSTEENPLSSSANSTAAPAISRVQHI</sequence>
<dbReference type="PANTHER" id="PTHR18834">
    <property type="entry name" value="STEROID RECEPTOR RNA ACTIVATOR 1"/>
    <property type="match status" value="1"/>
</dbReference>
<dbReference type="Gene3D" id="1.20.940.10">
    <property type="entry name" value="Functional domain of the splicing factor Prp18"/>
    <property type="match status" value="1"/>
</dbReference>
<evidence type="ECO:0000313" key="4">
    <source>
        <dbReference type="Proteomes" id="UP000037069"/>
    </source>
</evidence>
<dbReference type="GO" id="GO:0003713">
    <property type="term" value="F:transcription coactivator activity"/>
    <property type="evidence" value="ECO:0007669"/>
    <property type="project" value="InterPro"/>
</dbReference>
<keyword evidence="4" id="KW-1185">Reference proteome</keyword>
<protein>
    <recommendedName>
        <fullName evidence="2">SRA1/Sec31 domain-containing protein</fullName>
    </recommendedName>
</protein>
<comment type="caution">
    <text evidence="3">The sequence shown here is derived from an EMBL/GenBank/DDBJ whole genome shotgun (WGS) entry which is preliminary data.</text>
</comment>
<organism evidence="3 4">
    <name type="scientific">Lucilia cuprina</name>
    <name type="common">Green bottle fly</name>
    <name type="synonym">Australian sheep blowfly</name>
    <dbReference type="NCBI Taxonomy" id="7375"/>
    <lineage>
        <taxon>Eukaryota</taxon>
        <taxon>Metazoa</taxon>
        <taxon>Ecdysozoa</taxon>
        <taxon>Arthropoda</taxon>
        <taxon>Hexapoda</taxon>
        <taxon>Insecta</taxon>
        <taxon>Pterygota</taxon>
        <taxon>Neoptera</taxon>
        <taxon>Endopterygota</taxon>
        <taxon>Diptera</taxon>
        <taxon>Brachycera</taxon>
        <taxon>Muscomorpha</taxon>
        <taxon>Oestroidea</taxon>
        <taxon>Calliphoridae</taxon>
        <taxon>Luciliinae</taxon>
        <taxon>Lucilia</taxon>
    </lineage>
</organism>
<accession>A0A0L0BP58</accession>
<feature type="region of interest" description="Disordered" evidence="1">
    <location>
        <begin position="263"/>
        <end position="291"/>
    </location>
</feature>
<dbReference type="GO" id="GO:0006357">
    <property type="term" value="P:regulation of transcription by RNA polymerase II"/>
    <property type="evidence" value="ECO:0007669"/>
    <property type="project" value="InterPro"/>
</dbReference>
<gene>
    <name evidence="3" type="ORF">FF38_07552</name>
</gene>
<dbReference type="OMA" id="HRTIVCD"/>
<dbReference type="PANTHER" id="PTHR18834:SF2">
    <property type="entry name" value="STEROID RECEPTOR RNA ACTIVATOR 1"/>
    <property type="match status" value="1"/>
</dbReference>
<dbReference type="InterPro" id="IPR040243">
    <property type="entry name" value="Steroid_recept_RNA_1"/>
</dbReference>
<dbReference type="InterPro" id="IPR009917">
    <property type="entry name" value="SRA1/Sec31"/>
</dbReference>
<dbReference type="OrthoDB" id="5982138at2759"/>
<reference evidence="3 4" key="1">
    <citation type="journal article" date="2015" name="Nat. Commun.">
        <title>Lucilia cuprina genome unlocks parasitic fly biology to underpin future interventions.</title>
        <authorList>
            <person name="Anstead C.A."/>
            <person name="Korhonen P.K."/>
            <person name="Young N.D."/>
            <person name="Hall R.S."/>
            <person name="Jex A.R."/>
            <person name="Murali S.C."/>
            <person name="Hughes D.S."/>
            <person name="Lee S.F."/>
            <person name="Perry T."/>
            <person name="Stroehlein A.J."/>
            <person name="Ansell B.R."/>
            <person name="Breugelmans B."/>
            <person name="Hofmann A."/>
            <person name="Qu J."/>
            <person name="Dugan S."/>
            <person name="Lee S.L."/>
            <person name="Chao H."/>
            <person name="Dinh H."/>
            <person name="Han Y."/>
            <person name="Doddapaneni H.V."/>
            <person name="Worley K.C."/>
            <person name="Muzny D.M."/>
            <person name="Ioannidis P."/>
            <person name="Waterhouse R.M."/>
            <person name="Zdobnov E.M."/>
            <person name="James P.J."/>
            <person name="Bagnall N.H."/>
            <person name="Kotze A.C."/>
            <person name="Gibbs R.A."/>
            <person name="Richards S."/>
            <person name="Batterham P."/>
            <person name="Gasser R.B."/>
        </authorList>
    </citation>
    <scope>NUCLEOTIDE SEQUENCE [LARGE SCALE GENOMIC DNA]</scope>
    <source>
        <strain evidence="3 4">LS</strain>
        <tissue evidence="3">Full body</tissue>
    </source>
</reference>
<dbReference type="Proteomes" id="UP000037069">
    <property type="component" value="Unassembled WGS sequence"/>
</dbReference>
<dbReference type="AlphaFoldDB" id="A0A0L0BP58"/>
<name>A0A0L0BP58_LUCCU</name>
<dbReference type="STRING" id="7375.A0A0L0BP58"/>
<feature type="region of interest" description="Disordered" evidence="1">
    <location>
        <begin position="1"/>
        <end position="50"/>
    </location>
</feature>
<evidence type="ECO:0000256" key="1">
    <source>
        <dbReference type="SAM" id="MobiDB-lite"/>
    </source>
</evidence>
<dbReference type="GO" id="GO:0005634">
    <property type="term" value="C:nucleus"/>
    <property type="evidence" value="ECO:0007669"/>
    <property type="project" value="TreeGrafter"/>
</dbReference>
<feature type="compositionally biased region" description="Polar residues" evidence="1">
    <location>
        <begin position="265"/>
        <end position="281"/>
    </location>
</feature>
<evidence type="ECO:0000259" key="2">
    <source>
        <dbReference type="Pfam" id="PF07304"/>
    </source>
</evidence>
<feature type="domain" description="SRA1/Sec31" evidence="2">
    <location>
        <begin position="82"/>
        <end position="213"/>
    </location>
</feature>
<proteinExistence type="predicted"/>
<dbReference type="EMBL" id="JRES01001679">
    <property type="protein sequence ID" value="KNC20999.1"/>
    <property type="molecule type" value="Genomic_DNA"/>
</dbReference>